<name>A0A9N9TR05_PHYSR</name>
<protein>
    <submittedName>
        <fullName evidence="1">Uncharacterized protein</fullName>
    </submittedName>
</protein>
<reference evidence="1" key="1">
    <citation type="submission" date="2022-01" db="EMBL/GenBank/DDBJ databases">
        <authorList>
            <person name="King R."/>
        </authorList>
    </citation>
    <scope>NUCLEOTIDE SEQUENCE</scope>
</reference>
<evidence type="ECO:0000313" key="1">
    <source>
        <dbReference type="EMBL" id="CAG9860606.1"/>
    </source>
</evidence>
<dbReference type="Proteomes" id="UP001153712">
    <property type="component" value="Chromosome 3"/>
</dbReference>
<organism evidence="1 2">
    <name type="scientific">Phyllotreta striolata</name>
    <name type="common">Striped flea beetle</name>
    <name type="synonym">Crioceris striolata</name>
    <dbReference type="NCBI Taxonomy" id="444603"/>
    <lineage>
        <taxon>Eukaryota</taxon>
        <taxon>Metazoa</taxon>
        <taxon>Ecdysozoa</taxon>
        <taxon>Arthropoda</taxon>
        <taxon>Hexapoda</taxon>
        <taxon>Insecta</taxon>
        <taxon>Pterygota</taxon>
        <taxon>Neoptera</taxon>
        <taxon>Endopterygota</taxon>
        <taxon>Coleoptera</taxon>
        <taxon>Polyphaga</taxon>
        <taxon>Cucujiformia</taxon>
        <taxon>Chrysomeloidea</taxon>
        <taxon>Chrysomelidae</taxon>
        <taxon>Galerucinae</taxon>
        <taxon>Alticini</taxon>
        <taxon>Phyllotreta</taxon>
    </lineage>
</organism>
<sequence>MARLQWKKYRTIAFISAVVLFYLIIHSQSYEHKAFIFLPKVHPNAPWEFVADFSNMKFLNPTIISFNILKESGNYEHWKYTTEYYEKLSHWPYLPNYSVAHFNVKASPKKDVYFINSVHQTCLFMGYYCLNSESEFKFYHSNSSKGALCEEFVRYECPFILSSFCRREVQYQRNAIMNNLSKKFTGKSTNILS</sequence>
<evidence type="ECO:0000313" key="2">
    <source>
        <dbReference type="Proteomes" id="UP001153712"/>
    </source>
</evidence>
<dbReference type="OrthoDB" id="6578546at2759"/>
<keyword evidence="2" id="KW-1185">Reference proteome</keyword>
<proteinExistence type="predicted"/>
<accession>A0A9N9TR05</accession>
<dbReference type="EMBL" id="OU900096">
    <property type="protein sequence ID" value="CAG9860606.1"/>
    <property type="molecule type" value="Genomic_DNA"/>
</dbReference>
<dbReference type="AlphaFoldDB" id="A0A9N9TR05"/>
<gene>
    <name evidence="1" type="ORF">PHYEVI_LOCUS6956</name>
</gene>